<evidence type="ECO:0000256" key="10">
    <source>
        <dbReference type="SAM" id="MobiDB-lite"/>
    </source>
</evidence>
<evidence type="ECO:0000256" key="9">
    <source>
        <dbReference type="ARBA" id="ARBA00051693"/>
    </source>
</evidence>
<evidence type="ECO:0000256" key="5">
    <source>
        <dbReference type="ARBA" id="ARBA00038035"/>
    </source>
</evidence>
<name>A0A1Q9D319_SYMMI</name>
<evidence type="ECO:0000259" key="11">
    <source>
        <dbReference type="PROSITE" id="PS50011"/>
    </source>
</evidence>
<dbReference type="PROSITE" id="PS00108">
    <property type="entry name" value="PROTEIN_KINASE_ST"/>
    <property type="match status" value="1"/>
</dbReference>
<protein>
    <recommendedName>
        <fullName evidence="6">mitogen-activated protein kinase kinase</fullName>
        <ecNumber evidence="6">2.7.12.2</ecNumber>
    </recommendedName>
</protein>
<feature type="compositionally biased region" description="Basic and acidic residues" evidence="10">
    <location>
        <begin position="159"/>
        <end position="174"/>
    </location>
</feature>
<dbReference type="OrthoDB" id="425738at2759"/>
<keyword evidence="3 12" id="KW-0418">Kinase</keyword>
<dbReference type="SMART" id="SM00220">
    <property type="entry name" value="S_TKc"/>
    <property type="match status" value="1"/>
</dbReference>
<dbReference type="InterPro" id="IPR036812">
    <property type="entry name" value="NAD(P)_OxRdtase_dom_sf"/>
</dbReference>
<dbReference type="SUPFAM" id="SSF51430">
    <property type="entry name" value="NAD(P)-linked oxidoreductase"/>
    <property type="match status" value="1"/>
</dbReference>
<comment type="similarity">
    <text evidence="5">Belongs to the protein kinase superfamily. STE Ser/Thr protein kinase family. MAP kinase kinase subfamily.</text>
</comment>
<keyword evidence="13" id="KW-1185">Reference proteome</keyword>
<gene>
    <name evidence="12" type="primary">Smok2b</name>
    <name evidence="12" type="ORF">AK812_SmicGene28961</name>
</gene>
<dbReference type="InterPro" id="IPR000719">
    <property type="entry name" value="Prot_kinase_dom"/>
</dbReference>
<evidence type="ECO:0000313" key="13">
    <source>
        <dbReference type="Proteomes" id="UP000186817"/>
    </source>
</evidence>
<accession>A0A1Q9D319</accession>
<reference evidence="12 13" key="1">
    <citation type="submission" date="2016-02" db="EMBL/GenBank/DDBJ databases">
        <title>Genome analysis of coral dinoflagellate symbionts highlights evolutionary adaptations to a symbiotic lifestyle.</title>
        <authorList>
            <person name="Aranda M."/>
            <person name="Li Y."/>
            <person name="Liew Y.J."/>
            <person name="Baumgarten S."/>
            <person name="Simakov O."/>
            <person name="Wilson M."/>
            <person name="Piel J."/>
            <person name="Ashoor H."/>
            <person name="Bougouffa S."/>
            <person name="Bajic V.B."/>
            <person name="Ryu T."/>
            <person name="Ravasi T."/>
            <person name="Bayer T."/>
            <person name="Micklem G."/>
            <person name="Kim H."/>
            <person name="Bhak J."/>
            <person name="Lajeunesse T.C."/>
            <person name="Voolstra C.R."/>
        </authorList>
    </citation>
    <scope>NUCLEOTIDE SEQUENCE [LARGE SCALE GENOMIC DNA]</scope>
    <source>
        <strain evidence="12 13">CCMP2467</strain>
    </source>
</reference>
<evidence type="ECO:0000256" key="6">
    <source>
        <dbReference type="ARBA" id="ARBA00038999"/>
    </source>
</evidence>
<dbReference type="SUPFAM" id="SSF56112">
    <property type="entry name" value="Protein kinase-like (PK-like)"/>
    <property type="match status" value="1"/>
</dbReference>
<feature type="region of interest" description="Disordered" evidence="10">
    <location>
        <begin position="550"/>
        <end position="572"/>
    </location>
</feature>
<dbReference type="PANTHER" id="PTHR48013">
    <property type="entry name" value="DUAL SPECIFICITY MITOGEN-ACTIVATED PROTEIN KINASE KINASE 5-RELATED"/>
    <property type="match status" value="1"/>
</dbReference>
<dbReference type="AlphaFoldDB" id="A0A1Q9D319"/>
<dbReference type="PROSITE" id="PS50011">
    <property type="entry name" value="PROTEIN_KINASE_DOM"/>
    <property type="match status" value="1"/>
</dbReference>
<proteinExistence type="inferred from homology"/>
<evidence type="ECO:0000256" key="3">
    <source>
        <dbReference type="ARBA" id="ARBA00022777"/>
    </source>
</evidence>
<evidence type="ECO:0000256" key="7">
    <source>
        <dbReference type="ARBA" id="ARBA00049014"/>
    </source>
</evidence>
<keyword evidence="1" id="KW-0808">Transferase</keyword>
<organism evidence="12 13">
    <name type="scientific">Symbiodinium microadriaticum</name>
    <name type="common">Dinoflagellate</name>
    <name type="synonym">Zooxanthella microadriatica</name>
    <dbReference type="NCBI Taxonomy" id="2951"/>
    <lineage>
        <taxon>Eukaryota</taxon>
        <taxon>Sar</taxon>
        <taxon>Alveolata</taxon>
        <taxon>Dinophyceae</taxon>
        <taxon>Suessiales</taxon>
        <taxon>Symbiodiniaceae</taxon>
        <taxon>Symbiodinium</taxon>
    </lineage>
</organism>
<comment type="catalytic activity">
    <reaction evidence="8">
        <text>L-threonyl-[protein] + ATP = O-phospho-L-threonyl-[protein] + ADP + H(+)</text>
        <dbReference type="Rhea" id="RHEA:46608"/>
        <dbReference type="Rhea" id="RHEA-COMP:11060"/>
        <dbReference type="Rhea" id="RHEA-COMP:11605"/>
        <dbReference type="ChEBI" id="CHEBI:15378"/>
        <dbReference type="ChEBI" id="CHEBI:30013"/>
        <dbReference type="ChEBI" id="CHEBI:30616"/>
        <dbReference type="ChEBI" id="CHEBI:61977"/>
        <dbReference type="ChEBI" id="CHEBI:456216"/>
        <dbReference type="EC" id="2.7.12.2"/>
    </reaction>
</comment>
<evidence type="ECO:0000256" key="1">
    <source>
        <dbReference type="ARBA" id="ARBA00022679"/>
    </source>
</evidence>
<dbReference type="Pfam" id="PF00069">
    <property type="entry name" value="Pkinase"/>
    <property type="match status" value="1"/>
</dbReference>
<feature type="domain" description="Protein kinase" evidence="11">
    <location>
        <begin position="236"/>
        <end position="484"/>
    </location>
</feature>
<dbReference type="CDD" id="cd00180">
    <property type="entry name" value="PKc"/>
    <property type="match status" value="1"/>
</dbReference>
<evidence type="ECO:0000256" key="2">
    <source>
        <dbReference type="ARBA" id="ARBA00022741"/>
    </source>
</evidence>
<keyword evidence="2" id="KW-0547">Nucleotide-binding</keyword>
<dbReference type="Gene3D" id="1.10.510.10">
    <property type="entry name" value="Transferase(Phosphotransferase) domain 1"/>
    <property type="match status" value="1"/>
</dbReference>
<comment type="catalytic activity">
    <reaction evidence="7">
        <text>L-seryl-[protein] + ATP = O-phospho-L-seryl-[protein] + ADP + H(+)</text>
        <dbReference type="Rhea" id="RHEA:17989"/>
        <dbReference type="Rhea" id="RHEA-COMP:9863"/>
        <dbReference type="Rhea" id="RHEA-COMP:11604"/>
        <dbReference type="ChEBI" id="CHEBI:15378"/>
        <dbReference type="ChEBI" id="CHEBI:29999"/>
        <dbReference type="ChEBI" id="CHEBI:30616"/>
        <dbReference type="ChEBI" id="CHEBI:83421"/>
        <dbReference type="ChEBI" id="CHEBI:456216"/>
        <dbReference type="EC" id="2.7.12.2"/>
    </reaction>
</comment>
<dbReference type="PANTHER" id="PTHR48013:SF9">
    <property type="entry name" value="DUAL SPECIFICITY MITOGEN-ACTIVATED PROTEIN KINASE KINASE 5"/>
    <property type="match status" value="1"/>
</dbReference>
<keyword evidence="4" id="KW-0067">ATP-binding</keyword>
<sequence>MLGSHLALQTESREWACQPVGFCCQRLSEHASPDVLEKSIYTLAMCFCSGQGKLAIERRAGFLKLLWLGALAGFLELLILSKQNLGTWYANWRQAATASREVVLGTRSNGVSYFQKTRMWRNSEFATGRSCPMGCGASQRSYQIVKEPPPSEETLVQSQRDKAGGEGTWHEDFSTRAVGAVGRGASAPRTEQPPASRHAGVPGTGDQRNRPPIASPQRYKETAVLPCARRLDLTEFEMLDLIDETPMSAVYRLRHRRTGITVAGKRIQKGCDVHRSGDYLNEVQMLHSLAKSPYIVSLHGIFDSEREFWTVMELCAGGRLSDWLGRYANTAKTIVQQLLEAVCHLHAQLVCHLDIKPDNVLLSGSGEVRLCDFVTACQLQQADQQLSGKCGTVGFRAPEVESGGAYSGLKADVYSLGRTLQIQELGAVRIGWPELEEILPYMTKHESLDRPEMKMIQEHLTTGSQGRQQLDWSSLESISYQQVLAESSLEPRVMVGKAAPPKERDSVQRPRAAGLRAAEAGPAMKACHSSYCRRLGTCICNDRVPATSASMKPQDRKMASGRMTKETSSHERGFRPAMLTVKSPSDFEERHGQHGPLRFAGGRSLQVTPHSSVAVGQLKAALALESGIRMLFLTEAAVYLVHEVLHVLDSIGLGRHEVMSHLDAAALAFQEESPEDDVEVWQQFEVSEMPPERLKTFLLRGSRPEFVQTTFTVYEPGGPDEARREGVAICDIWMIHTSLRPVALRANRSCAQVIDRWFMQLGGVVLVNATQRSEFLEHVASLEFALGEVELLRGVRPARSEGSIARLHIANKASADSRLPSQPNATSIDVVPAETPRVKKRKRKIAAKVGTKHE</sequence>
<dbReference type="GO" id="GO:0005524">
    <property type="term" value="F:ATP binding"/>
    <property type="evidence" value="ECO:0007669"/>
    <property type="project" value="UniProtKB-KW"/>
</dbReference>
<feature type="compositionally biased region" description="Low complexity" evidence="10">
    <location>
        <begin position="176"/>
        <end position="185"/>
    </location>
</feature>
<dbReference type="InterPro" id="IPR008271">
    <property type="entry name" value="Ser/Thr_kinase_AS"/>
</dbReference>
<feature type="region of interest" description="Disordered" evidence="10">
    <location>
        <begin position="148"/>
        <end position="219"/>
    </location>
</feature>
<dbReference type="EMBL" id="LSRX01000753">
    <property type="protein sequence ID" value="OLP89570.1"/>
    <property type="molecule type" value="Genomic_DNA"/>
</dbReference>
<dbReference type="InterPro" id="IPR011009">
    <property type="entry name" value="Kinase-like_dom_sf"/>
</dbReference>
<dbReference type="EC" id="2.7.12.2" evidence="6"/>
<dbReference type="GO" id="GO:0004708">
    <property type="term" value="F:MAP kinase kinase activity"/>
    <property type="evidence" value="ECO:0007669"/>
    <property type="project" value="UniProtKB-EC"/>
</dbReference>
<evidence type="ECO:0000313" key="12">
    <source>
        <dbReference type="EMBL" id="OLP89570.1"/>
    </source>
</evidence>
<comment type="catalytic activity">
    <reaction evidence="9">
        <text>L-tyrosyl-[protein] + ATP = O-phospho-L-tyrosyl-[protein] + ADP + H(+)</text>
        <dbReference type="Rhea" id="RHEA:10596"/>
        <dbReference type="Rhea" id="RHEA-COMP:10136"/>
        <dbReference type="Rhea" id="RHEA-COMP:20101"/>
        <dbReference type="ChEBI" id="CHEBI:15378"/>
        <dbReference type="ChEBI" id="CHEBI:30616"/>
        <dbReference type="ChEBI" id="CHEBI:46858"/>
        <dbReference type="ChEBI" id="CHEBI:61978"/>
        <dbReference type="ChEBI" id="CHEBI:456216"/>
        <dbReference type="EC" id="2.7.12.2"/>
    </reaction>
</comment>
<evidence type="ECO:0000256" key="8">
    <source>
        <dbReference type="ARBA" id="ARBA00049299"/>
    </source>
</evidence>
<comment type="caution">
    <text evidence="12">The sequence shown here is derived from an EMBL/GenBank/DDBJ whole genome shotgun (WGS) entry which is preliminary data.</text>
</comment>
<evidence type="ECO:0000256" key="4">
    <source>
        <dbReference type="ARBA" id="ARBA00022840"/>
    </source>
</evidence>
<dbReference type="Proteomes" id="UP000186817">
    <property type="component" value="Unassembled WGS sequence"/>
</dbReference>
<feature type="compositionally biased region" description="Basic and acidic residues" evidence="10">
    <location>
        <begin position="553"/>
        <end position="572"/>
    </location>
</feature>